<feature type="region of interest" description="Disordered" evidence="4">
    <location>
        <begin position="611"/>
        <end position="634"/>
    </location>
</feature>
<sequence>MNTTTRNCQRYLARRNGFIRSPTSKRLYSSSTLPQQVDLLERYRGLVTLGKVQYDEAQVRVIMQLRRLQRELRDYNPVGSSSYAHWHNSPESDPSEDEKAQPNWWSTPSETESEHSAIVRFKGHAEELASLQSPKGLLLTGPPGSGKTFIVDLWYSALPTPYKTRKHYNELVLEIYRAVWEITQQRMAALPIEQDIASSTNSSLWNASASSEWKRLWQKVASRTRYKDPPMAYAVAQRLVRHHWLLVFDEIQLLDVSSASLLADVLSWFWRFGGIVVGTSNKVPEDLYKNGVQRDRLEPFVEALKARCPVLPMDVDEGRDWRVVRAETRIAGGEETWYVDGQQPEFENMLSEILVDPRPSQVSVFGRNLPVPSTSNGICRFNFHQLCDEELGPADYLTLASTFHTMILDEIPVLKLTDKDKARRFISLIDALYEARCKIVVMAEAEPEGIFFPDAAPSVKADDMDIMMAESVGETRDTYRPNVSSYDAPSMEEAPVERVMPLDTLSIFSGKDEQFAFKRALSRLIEMTSPTYNRDEIWTPLPLSSRRWETSSKNTPVARAGAGKLLRNEESNDDFAEEAAYEGGEKNLPRELRPAPRLREHHVWGVRDDWGKGAGKWGKGAKAYEKSSDDNVKS</sequence>
<proteinExistence type="inferred from homology"/>
<dbReference type="PANTHER" id="PTHR12169:SF2">
    <property type="entry name" value="AFG1P"/>
    <property type="match status" value="1"/>
</dbReference>
<dbReference type="EMBL" id="JBANRG010000001">
    <property type="protein sequence ID" value="KAK7473136.1"/>
    <property type="molecule type" value="Genomic_DNA"/>
</dbReference>
<reference evidence="5 6" key="1">
    <citation type="submission" date="2024-01" db="EMBL/GenBank/DDBJ databases">
        <title>A draft genome for the cacao thread blight pathogen Marasmiellus scandens.</title>
        <authorList>
            <person name="Baruah I.K."/>
            <person name="Leung J."/>
            <person name="Bukari Y."/>
            <person name="Amoako-Attah I."/>
            <person name="Meinhardt L.W."/>
            <person name="Bailey B.A."/>
            <person name="Cohen S.P."/>
        </authorList>
    </citation>
    <scope>NUCLEOTIDE SEQUENCE [LARGE SCALE GENOMIC DNA]</scope>
    <source>
        <strain evidence="5 6">GH-19</strain>
    </source>
</reference>
<evidence type="ECO:0000256" key="2">
    <source>
        <dbReference type="ARBA" id="ARBA00022741"/>
    </source>
</evidence>
<evidence type="ECO:0000256" key="3">
    <source>
        <dbReference type="ARBA" id="ARBA00022840"/>
    </source>
</evidence>
<dbReference type="Gene3D" id="3.40.50.300">
    <property type="entry name" value="P-loop containing nucleotide triphosphate hydrolases"/>
    <property type="match status" value="1"/>
</dbReference>
<comment type="similarity">
    <text evidence="1">Belongs to the AFG1 ATPase family.</text>
</comment>
<protein>
    <recommendedName>
        <fullName evidence="7">Mitochondrial ATPase</fullName>
    </recommendedName>
</protein>
<dbReference type="SUPFAM" id="SSF52540">
    <property type="entry name" value="P-loop containing nucleoside triphosphate hydrolases"/>
    <property type="match status" value="1"/>
</dbReference>
<dbReference type="PANTHER" id="PTHR12169">
    <property type="entry name" value="ATPASE N2B"/>
    <property type="match status" value="1"/>
</dbReference>
<dbReference type="InterPro" id="IPR005654">
    <property type="entry name" value="ATPase_AFG1-like"/>
</dbReference>
<dbReference type="Proteomes" id="UP001498398">
    <property type="component" value="Unassembled WGS sequence"/>
</dbReference>
<keyword evidence="3" id="KW-0067">ATP-binding</keyword>
<accession>A0ABR1K8F4</accession>
<dbReference type="InterPro" id="IPR027417">
    <property type="entry name" value="P-loop_NTPase"/>
</dbReference>
<evidence type="ECO:0000256" key="4">
    <source>
        <dbReference type="SAM" id="MobiDB-lite"/>
    </source>
</evidence>
<organism evidence="5 6">
    <name type="scientific">Marasmiellus scandens</name>
    <dbReference type="NCBI Taxonomy" id="2682957"/>
    <lineage>
        <taxon>Eukaryota</taxon>
        <taxon>Fungi</taxon>
        <taxon>Dikarya</taxon>
        <taxon>Basidiomycota</taxon>
        <taxon>Agaricomycotina</taxon>
        <taxon>Agaricomycetes</taxon>
        <taxon>Agaricomycetidae</taxon>
        <taxon>Agaricales</taxon>
        <taxon>Marasmiineae</taxon>
        <taxon>Omphalotaceae</taxon>
        <taxon>Marasmiellus</taxon>
    </lineage>
</organism>
<evidence type="ECO:0000256" key="1">
    <source>
        <dbReference type="ARBA" id="ARBA00010322"/>
    </source>
</evidence>
<evidence type="ECO:0000313" key="5">
    <source>
        <dbReference type="EMBL" id="KAK7473136.1"/>
    </source>
</evidence>
<feature type="region of interest" description="Disordered" evidence="4">
    <location>
        <begin position="79"/>
        <end position="109"/>
    </location>
</feature>
<dbReference type="NCBIfam" id="NF040713">
    <property type="entry name" value="ZapE"/>
    <property type="match status" value="1"/>
</dbReference>
<dbReference type="Pfam" id="PF03969">
    <property type="entry name" value="AFG1_ATPase"/>
    <property type="match status" value="1"/>
</dbReference>
<keyword evidence="6" id="KW-1185">Reference proteome</keyword>
<keyword evidence="2" id="KW-0547">Nucleotide-binding</keyword>
<name>A0ABR1K8F4_9AGAR</name>
<evidence type="ECO:0000313" key="6">
    <source>
        <dbReference type="Proteomes" id="UP001498398"/>
    </source>
</evidence>
<feature type="compositionally biased region" description="Basic and acidic residues" evidence="4">
    <location>
        <begin position="622"/>
        <end position="634"/>
    </location>
</feature>
<gene>
    <name evidence="5" type="ORF">VKT23_001237</name>
</gene>
<evidence type="ECO:0008006" key="7">
    <source>
        <dbReference type="Google" id="ProtNLM"/>
    </source>
</evidence>
<comment type="caution">
    <text evidence="5">The sequence shown here is derived from an EMBL/GenBank/DDBJ whole genome shotgun (WGS) entry which is preliminary data.</text>
</comment>